<accession>A0A9P4N4H6</accession>
<dbReference type="AlphaFoldDB" id="A0A9P4N4H6"/>
<dbReference type="Proteomes" id="UP000800093">
    <property type="component" value="Unassembled WGS sequence"/>
</dbReference>
<organism evidence="1 2">
    <name type="scientific">Lojkania enalia</name>
    <dbReference type="NCBI Taxonomy" id="147567"/>
    <lineage>
        <taxon>Eukaryota</taxon>
        <taxon>Fungi</taxon>
        <taxon>Dikarya</taxon>
        <taxon>Ascomycota</taxon>
        <taxon>Pezizomycotina</taxon>
        <taxon>Dothideomycetes</taxon>
        <taxon>Pleosporomycetidae</taxon>
        <taxon>Pleosporales</taxon>
        <taxon>Pleosporales incertae sedis</taxon>
        <taxon>Lojkania</taxon>
    </lineage>
</organism>
<dbReference type="EMBL" id="ML986613">
    <property type="protein sequence ID" value="KAF2264763.1"/>
    <property type="molecule type" value="Genomic_DNA"/>
</dbReference>
<proteinExistence type="predicted"/>
<reference evidence="2" key="1">
    <citation type="journal article" date="2020" name="Stud. Mycol.">
        <title>101 Dothideomycetes genomes: A test case for predicting lifestyles and emergence of pathogens.</title>
        <authorList>
            <person name="Haridas S."/>
            <person name="Albert R."/>
            <person name="Binder M."/>
            <person name="Bloem J."/>
            <person name="LaButti K."/>
            <person name="Salamov A."/>
            <person name="Andreopoulos B."/>
            <person name="Baker S."/>
            <person name="Barry K."/>
            <person name="Bills G."/>
            <person name="Bluhm B."/>
            <person name="Cannon C."/>
            <person name="Castanera R."/>
            <person name="Culley D."/>
            <person name="Daum C."/>
            <person name="Ezra D."/>
            <person name="Gonzalez J."/>
            <person name="Henrissat B."/>
            <person name="Kuo A."/>
            <person name="Liang C."/>
            <person name="Lipzen A."/>
            <person name="Lutzoni F."/>
            <person name="Magnuson J."/>
            <person name="Mondo S."/>
            <person name="Nolan M."/>
            <person name="Ohm R."/>
            <person name="Pangilinan J."/>
            <person name="Park H.-J."/>
            <person name="Ramirez L."/>
            <person name="Alfaro M."/>
            <person name="Sun H."/>
            <person name="Tritt A."/>
            <person name="Yoshinaga Y."/>
            <person name="Zwiers L.-H."/>
            <person name="Turgeon B."/>
            <person name="Goodwin S."/>
            <person name="Spatafora J."/>
            <person name="Crous P."/>
            <person name="Grigoriev I."/>
        </authorList>
    </citation>
    <scope>NUCLEOTIDE SEQUENCE [LARGE SCALE GENOMIC DNA]</scope>
    <source>
        <strain evidence="2">CBS 304.66</strain>
    </source>
</reference>
<comment type="caution">
    <text evidence="1">The sequence shown here is derived from an EMBL/GenBank/DDBJ whole genome shotgun (WGS) entry which is preliminary data.</text>
</comment>
<keyword evidence="2" id="KW-1185">Reference proteome</keyword>
<sequence length="81" mass="9576">MVLCSISCIVSNAQSRPRNCAGRYNAVQLREKHDLNKNKERRKADKRQEQLWTCQVAERWGRNHMKLRQRNVTVAKVRGKQ</sequence>
<protein>
    <submittedName>
        <fullName evidence="1">Uncharacterized protein</fullName>
    </submittedName>
</protein>
<gene>
    <name evidence="1" type="ORF">CC78DRAFT_219356</name>
</gene>
<evidence type="ECO:0000313" key="2">
    <source>
        <dbReference type="Proteomes" id="UP000800093"/>
    </source>
</evidence>
<evidence type="ECO:0000313" key="1">
    <source>
        <dbReference type="EMBL" id="KAF2264763.1"/>
    </source>
</evidence>
<name>A0A9P4N4H6_9PLEO</name>